<accession>A0AB33IPR4</accession>
<dbReference type="EMBL" id="AP035785">
    <property type="protein sequence ID" value="BFO71673.1"/>
    <property type="molecule type" value="Genomic_DNA"/>
</dbReference>
<gene>
    <name evidence="3" type="ORF">GTC17253_16390</name>
</gene>
<dbReference type="InterPro" id="IPR035986">
    <property type="entry name" value="PKD_dom_sf"/>
</dbReference>
<organism evidence="3">
    <name type="scientific">Prevotella sp. GTC17253</name>
    <dbReference type="NCBI Taxonomy" id="3236793"/>
    <lineage>
        <taxon>Bacteria</taxon>
        <taxon>Pseudomonadati</taxon>
        <taxon>Bacteroidota</taxon>
        <taxon>Bacteroidia</taxon>
        <taxon>Bacteroidales</taxon>
        <taxon>Prevotellaceae</taxon>
        <taxon>Prevotella</taxon>
    </lineage>
</organism>
<dbReference type="PANTHER" id="PTHR43739">
    <property type="entry name" value="XYLOGLUCANASE (EUROFUNG)"/>
    <property type="match status" value="1"/>
</dbReference>
<dbReference type="InterPro" id="IPR015943">
    <property type="entry name" value="WD40/YVTN_repeat-like_dom_sf"/>
</dbReference>
<evidence type="ECO:0000259" key="2">
    <source>
        <dbReference type="PROSITE" id="PS50093"/>
    </source>
</evidence>
<dbReference type="PROSITE" id="PS50093">
    <property type="entry name" value="PKD"/>
    <property type="match status" value="1"/>
</dbReference>
<dbReference type="InterPro" id="IPR013783">
    <property type="entry name" value="Ig-like_fold"/>
</dbReference>
<protein>
    <recommendedName>
        <fullName evidence="2">PKD domain-containing protein</fullName>
    </recommendedName>
</protein>
<dbReference type="CDD" id="cd15482">
    <property type="entry name" value="Sialidase_non-viral"/>
    <property type="match status" value="2"/>
</dbReference>
<dbReference type="Gene3D" id="2.60.40.10">
    <property type="entry name" value="Immunoglobulins"/>
    <property type="match status" value="1"/>
</dbReference>
<sequence length="1004" mass="112683">MSLFIALFAVGDVSAQSQLTFDPYTREPLPSDAPTWMREIATDPAGVSYRKMDSLFNVWLATDINARVKTLDRKPAVNFYRRWMKAYRPYVGGDGYIHLPTMQEHIAKLQSQNLRTARKMKTRAVNAPQWRNIGPNTTILGNTPYKPTTPNQLKDAQACVYRLSVSPQHPEIVYAGTEMGVIFKTTDKGQTWKPCNALHNFGGPIYALQVHPTNPNIVYAGGGQNFWKSTDGGETWELQTSILGRVNSIRFSPQDPQRITVSTGIIKGQGTEAGGFYTSTDGGKSFRLTFRGICHDHELQPGNHNRIYLFAKSSNRDEYEFKMYLSDDGGESFRNVALPITSLAAGRLAVSEAPGGEKYVYALVTASYYGTDNGPYGGQGTPYILKSTDAGETWIDQTETGNTGSYKTTFSPFVDKSQGGQGYFDMMIGVSNKNPEHLIYGLCSSYRDLKGGKGWYRETAIGGYQDRDGMHPDMQDIAICGDDTWICTDGGIKYSNNFFETYGQDRNFGIYASEYVGFGQGWNEDIMVGGRWHNGNAVMASRYGAGNSLHVSGVEQSTGYVMLSDHNKVYFSDGGMTTIPQDINGYVSATYDNFRDKKPMESLQTSKELGFDPRYAKRLIMTAADDYYKLFLSEDEGLSFRTILETDYEFIVCYEYARSNPDHIYVVAAQSIQHSTDNGNTWQEFKTLPFQLSNQAGSAIAIDPHDDNILWYTNNTYPGQVAYTTDFGTTWHYPLTNEPELRDRKFQWIVLTGSENGVYLTTVGESAIFYKDDQTNSWVDYSAGFPPGARITRLVPFYKGGKLRAATSQGLWEIPLFREHFKPVAQPIALNLGDGDISKTPNMEVQFDSYSIVNQEKVAWEWSFSPQPQSVIGADTRNPKVVFGKKGSYDVTLKVTTPQGSHSRTIRDMIRIDTPTGIETPQTPEVETSIRYVGDVPVLVFQTEKLKGKKTFTLHDVKGMLLYQKEIPADETLTEIPLQQWKGGVYIYRLTTDHYKYFGKFLKK</sequence>
<evidence type="ECO:0000256" key="1">
    <source>
        <dbReference type="ARBA" id="ARBA00022737"/>
    </source>
</evidence>
<keyword evidence="1" id="KW-0677">Repeat</keyword>
<dbReference type="Gene3D" id="2.130.10.10">
    <property type="entry name" value="YVTN repeat-like/Quinoprotein amine dehydrogenase"/>
    <property type="match status" value="3"/>
</dbReference>
<dbReference type="SUPFAM" id="SSF49299">
    <property type="entry name" value="PKD domain"/>
    <property type="match status" value="1"/>
</dbReference>
<dbReference type="PANTHER" id="PTHR43739:SF5">
    <property type="entry name" value="EXO-ALPHA-SIALIDASE"/>
    <property type="match status" value="1"/>
</dbReference>
<dbReference type="Pfam" id="PF15902">
    <property type="entry name" value="Sortilin-Vps10"/>
    <property type="match status" value="2"/>
</dbReference>
<dbReference type="SUPFAM" id="SSF110296">
    <property type="entry name" value="Oligoxyloglucan reducing end-specific cellobiohydrolase"/>
    <property type="match status" value="2"/>
</dbReference>
<dbReference type="AlphaFoldDB" id="A0AB33IPR4"/>
<evidence type="ECO:0000313" key="3">
    <source>
        <dbReference type="EMBL" id="BFO71673.1"/>
    </source>
</evidence>
<feature type="domain" description="PKD" evidence="2">
    <location>
        <begin position="828"/>
        <end position="905"/>
    </location>
</feature>
<dbReference type="InterPro" id="IPR052025">
    <property type="entry name" value="Xyloglucanase_GH74"/>
</dbReference>
<dbReference type="GO" id="GO:0010411">
    <property type="term" value="P:xyloglucan metabolic process"/>
    <property type="evidence" value="ECO:0007669"/>
    <property type="project" value="TreeGrafter"/>
</dbReference>
<reference evidence="3" key="1">
    <citation type="submission" date="2024-07" db="EMBL/GenBank/DDBJ databases">
        <title>Complete genome sequence of Prevotella sp. YM-2024 GTC17253.</title>
        <authorList>
            <person name="Hayashi M."/>
            <person name="Muto Y."/>
            <person name="Tanaka K."/>
            <person name="Niwa H."/>
        </authorList>
    </citation>
    <scope>NUCLEOTIDE SEQUENCE</scope>
    <source>
        <strain evidence="3">GTC17253</strain>
    </source>
</reference>
<proteinExistence type="predicted"/>
<dbReference type="InterPro" id="IPR000601">
    <property type="entry name" value="PKD_dom"/>
</dbReference>
<dbReference type="InterPro" id="IPR031778">
    <property type="entry name" value="Sortilin_N"/>
</dbReference>
<name>A0AB33IPR4_9BACT</name>